<accession>A0A0S3F5W8</accession>
<keyword evidence="3" id="KW-0614">Plasmid</keyword>
<evidence type="ECO:0000259" key="2">
    <source>
        <dbReference type="Pfam" id="PF18850"/>
    </source>
</evidence>
<dbReference type="KEGG" id="sbd:ATN00_21810"/>
<gene>
    <name evidence="3" type="ORF">ATN00_21810</name>
</gene>
<geneLocation type="plasmid" evidence="3 4">
    <name>pDE3</name>
</geneLocation>
<protein>
    <recommendedName>
        <fullName evidence="5">Large polyvalent protein associated domain-containing protein</fullName>
    </recommendedName>
</protein>
<reference evidence="3 4" key="1">
    <citation type="submission" date="2015-11" db="EMBL/GenBank/DDBJ databases">
        <title>A Two-component Flavoprotein Monooxygenase System MeaXY Responsible for para-Hydroxylation of 2-Methyl-6-ethylaniline and 2,6-Diethylaniline in Sphingobium baderi DE-13.</title>
        <authorList>
            <person name="Cheng M."/>
            <person name="Meng Q."/>
            <person name="Yang Y."/>
            <person name="Chu C."/>
            <person name="Yan X."/>
            <person name="He J."/>
            <person name="Li S."/>
        </authorList>
    </citation>
    <scope>NUCLEOTIDE SEQUENCE [LARGE SCALE GENOMIC DNA]</scope>
    <source>
        <strain evidence="3 4">DE-13</strain>
        <plasmid evidence="4">Plasmid pDE3</plasmid>
    </source>
</reference>
<organism evidence="3 4">
    <name type="scientific">Sphingobium baderi</name>
    <dbReference type="NCBI Taxonomy" id="1332080"/>
    <lineage>
        <taxon>Bacteria</taxon>
        <taxon>Pseudomonadati</taxon>
        <taxon>Pseudomonadota</taxon>
        <taxon>Alphaproteobacteria</taxon>
        <taxon>Sphingomonadales</taxon>
        <taxon>Sphingomonadaceae</taxon>
        <taxon>Sphingobium</taxon>
    </lineage>
</organism>
<dbReference type="EMBL" id="CP013267">
    <property type="protein sequence ID" value="ALR23141.1"/>
    <property type="molecule type" value="Genomic_DNA"/>
</dbReference>
<evidence type="ECO:0000259" key="1">
    <source>
        <dbReference type="Pfam" id="PF18847"/>
    </source>
</evidence>
<dbReference type="Pfam" id="PF18850">
    <property type="entry name" value="LPD30"/>
    <property type="match status" value="1"/>
</dbReference>
<dbReference type="AlphaFoldDB" id="A0A0S3F5W8"/>
<evidence type="ECO:0000313" key="4">
    <source>
        <dbReference type="Proteomes" id="UP000056968"/>
    </source>
</evidence>
<proteinExistence type="predicted"/>
<name>A0A0S3F5W8_9SPHN</name>
<dbReference type="InterPro" id="IPR041311">
    <property type="entry name" value="LPD29"/>
</dbReference>
<sequence>MSAKADGERAIAVGDFKKGFKDMEISIGTRINCVLHWAGPGTVYAIHGEQRPGSVRVTCGIAHSGGSASFDVVFDNGRMSAKVPECIIRGVQWSVLPGIASAEQIAEALAHAACVKAEKANAAEQAAQRFAAEVERLRIVPAHARLKQGDDQSSGKLAAQNIRAELKAAFPGIRFSVRKESWGSIRISWTDGPTESSVNEIVKKYQGGSFNGMDDIYEYAGSPWTTVFGGSKYVFTSRDHSAEHVGRAIEALFASHGGLDGIERPTPETAFRSFVAVPGEQWDLGTLIRVRASEMEAGR</sequence>
<evidence type="ECO:0000313" key="3">
    <source>
        <dbReference type="EMBL" id="ALR23141.1"/>
    </source>
</evidence>
<feature type="domain" description="Large polyvalent protein associated" evidence="1">
    <location>
        <begin position="154"/>
        <end position="241"/>
    </location>
</feature>
<evidence type="ECO:0008006" key="5">
    <source>
        <dbReference type="Google" id="ProtNLM"/>
    </source>
</evidence>
<dbReference type="Proteomes" id="UP000056968">
    <property type="component" value="Plasmid pDE3"/>
</dbReference>
<dbReference type="InterPro" id="IPR040631">
    <property type="entry name" value="LPD30"/>
</dbReference>
<dbReference type="Pfam" id="PF18847">
    <property type="entry name" value="LPD29"/>
    <property type="match status" value="1"/>
</dbReference>
<feature type="domain" description="Large polyvalent protein associated" evidence="2">
    <location>
        <begin position="22"/>
        <end position="141"/>
    </location>
</feature>
<keyword evidence="4" id="KW-1185">Reference proteome</keyword>